<dbReference type="PROSITE" id="PS51358">
    <property type="entry name" value="NOP"/>
    <property type="match status" value="1"/>
</dbReference>
<dbReference type="InterPro" id="IPR045056">
    <property type="entry name" value="Nop56/Nop58"/>
</dbReference>
<dbReference type="FunFam" id="1.10.287.4070:FF:000002">
    <property type="entry name" value="Nucleolar protein 56"/>
    <property type="match status" value="1"/>
</dbReference>
<feature type="non-terminal residue" evidence="9">
    <location>
        <position position="1"/>
    </location>
</feature>
<comment type="function">
    <text evidence="7">Required for 60S ribosomal subunit synthesis.</text>
</comment>
<dbReference type="Pfam" id="PF08156">
    <property type="entry name" value="NOP5NT"/>
    <property type="match status" value="1"/>
</dbReference>
<dbReference type="SMART" id="SM00931">
    <property type="entry name" value="NOSIC"/>
    <property type="match status" value="1"/>
</dbReference>
<proteinExistence type="inferred from homology"/>
<keyword evidence="4" id="KW-0539">Nucleus</keyword>
<dbReference type="EMBL" id="PUHW01000222">
    <property type="protein sequence ID" value="KAG0687736.1"/>
    <property type="molecule type" value="Genomic_DNA"/>
</dbReference>
<organism evidence="9 10">
    <name type="scientific">Pichia californica</name>
    <dbReference type="NCBI Taxonomy" id="460514"/>
    <lineage>
        <taxon>Eukaryota</taxon>
        <taxon>Fungi</taxon>
        <taxon>Dikarya</taxon>
        <taxon>Ascomycota</taxon>
        <taxon>Saccharomycotina</taxon>
        <taxon>Pichiomycetes</taxon>
        <taxon>Pichiales</taxon>
        <taxon>Pichiaceae</taxon>
        <taxon>Pichia</taxon>
    </lineage>
</organism>
<keyword evidence="10" id="KW-1185">Reference proteome</keyword>
<evidence type="ECO:0000256" key="6">
    <source>
        <dbReference type="ARBA" id="ARBA00040742"/>
    </source>
</evidence>
<reference evidence="9" key="1">
    <citation type="submission" date="2020-11" db="EMBL/GenBank/DDBJ databases">
        <title>Kefir isolates.</title>
        <authorList>
            <person name="Marcisauskas S."/>
            <person name="Kim Y."/>
            <person name="Blasche S."/>
        </authorList>
    </citation>
    <scope>NUCLEOTIDE SEQUENCE</scope>
    <source>
        <strain evidence="9">Olga-1</strain>
    </source>
</reference>
<dbReference type="GO" id="GO:0031428">
    <property type="term" value="C:box C/D methylation guide snoRNP complex"/>
    <property type="evidence" value="ECO:0007669"/>
    <property type="project" value="InterPro"/>
</dbReference>
<keyword evidence="3" id="KW-0690">Ribosome biogenesis</keyword>
<dbReference type="SUPFAM" id="SSF89124">
    <property type="entry name" value="Nop domain"/>
    <property type="match status" value="1"/>
</dbReference>
<dbReference type="PANTHER" id="PTHR10894:SF0">
    <property type="entry name" value="NUCLEOLAR PROTEIN 56"/>
    <property type="match status" value="1"/>
</dbReference>
<evidence type="ECO:0000256" key="3">
    <source>
        <dbReference type="ARBA" id="ARBA00022517"/>
    </source>
</evidence>
<name>A0A9P7BEC6_9ASCO</name>
<accession>A0A9P7BEC6</accession>
<dbReference type="GO" id="GO:0042254">
    <property type="term" value="P:ribosome biogenesis"/>
    <property type="evidence" value="ECO:0007669"/>
    <property type="project" value="UniProtKB-KW"/>
</dbReference>
<protein>
    <recommendedName>
        <fullName evidence="6">Nucleolar protein 56</fullName>
    </recommendedName>
</protein>
<dbReference type="PANTHER" id="PTHR10894">
    <property type="entry name" value="NUCLEOLAR PROTEIN 5 NUCLEOLAR PROTEIN NOP5 NOP58"/>
    <property type="match status" value="1"/>
</dbReference>
<evidence type="ECO:0000259" key="8">
    <source>
        <dbReference type="PROSITE" id="PS51358"/>
    </source>
</evidence>
<dbReference type="InterPro" id="IPR002687">
    <property type="entry name" value="Nop_dom"/>
</dbReference>
<dbReference type="InterPro" id="IPR036070">
    <property type="entry name" value="Nop_dom_sf"/>
</dbReference>
<evidence type="ECO:0000256" key="1">
    <source>
        <dbReference type="ARBA" id="ARBA00004604"/>
    </source>
</evidence>
<comment type="similarity">
    <text evidence="2">Belongs to the NOP5/NOP56 family.</text>
</comment>
<dbReference type="FunFam" id="1.10.246.90:FF:000001">
    <property type="entry name" value="Nucleolar protein 56"/>
    <property type="match status" value="1"/>
</dbReference>
<evidence type="ECO:0000313" key="10">
    <source>
        <dbReference type="Proteomes" id="UP000697127"/>
    </source>
</evidence>
<feature type="domain" description="Nop" evidence="8">
    <location>
        <begin position="351"/>
        <end position="469"/>
    </location>
</feature>
<dbReference type="Proteomes" id="UP000697127">
    <property type="component" value="Unassembled WGS sequence"/>
</dbReference>
<evidence type="ECO:0000313" key="9">
    <source>
        <dbReference type="EMBL" id="KAG0687736.1"/>
    </source>
</evidence>
<dbReference type="Pfam" id="PF01798">
    <property type="entry name" value="Nop"/>
    <property type="match status" value="1"/>
</dbReference>
<dbReference type="Gene3D" id="1.10.287.4070">
    <property type="match status" value="1"/>
</dbReference>
<evidence type="ECO:0000256" key="4">
    <source>
        <dbReference type="ARBA" id="ARBA00023242"/>
    </source>
</evidence>
<dbReference type="AlphaFoldDB" id="A0A9P7BEC6"/>
<gene>
    <name evidence="9" type="primary">NOP56</name>
    <name evidence="9" type="ORF">C6P40_001937</name>
</gene>
<dbReference type="InterPro" id="IPR042239">
    <property type="entry name" value="Nop_C"/>
</dbReference>
<keyword evidence="5" id="KW-0687">Ribonucleoprotein</keyword>
<comment type="subcellular location">
    <subcellularLocation>
        <location evidence="1">Nucleus</location>
        <location evidence="1">Nucleolus</location>
    </subcellularLocation>
</comment>
<dbReference type="InterPro" id="IPR012976">
    <property type="entry name" value="NOSIC"/>
</dbReference>
<sequence length="498" mass="55899">MFIKDMEIPNIFIKLKENEFKFENCELNIVPERLKRRVKLDKEYKLREKIGSISIELGIDYLLYEEPTGYAIFKVKLQQDNIGSRLKDVQSASTDLSTFSKLVELVSFAPFKGAAQALENANDISEGLVSDYLKSVIELNIPKSNDQITLGISDKQLGPSIKEVFPYIDCPSNEVVQDLLRGIRFFGTKLLKNLQDGDIERAQLGLGHAYSRSKVKFSVQKNDNHIIQSIALLDQLDKDINTYSMRVKEWYGWHFPELAKLINDNHIYSKLVLLIQDKSNINDDNLHDIAALVNDDAGLAQKIIDSAKMSMGQDISKSDMENILTFAKRTDSISNYRIQLFKYLNDKMHLVAPNLSELIGEVVGARLISHAGSLTNLSKQAASTVQILGAEKALFRALKTKGNTPKYGLIYHSSFIGKASPKNKGRISRYLANKCSIASRIDNFSDDPNNIFGKVLKQQVEDRLEFYTSGKSPMKNSDAIKEALELSGAGDLVESSKD</sequence>
<dbReference type="GO" id="GO:0032040">
    <property type="term" value="C:small-subunit processome"/>
    <property type="evidence" value="ECO:0007669"/>
    <property type="project" value="InterPro"/>
</dbReference>
<evidence type="ECO:0000256" key="7">
    <source>
        <dbReference type="ARBA" id="ARBA00056216"/>
    </source>
</evidence>
<dbReference type="InterPro" id="IPR012974">
    <property type="entry name" value="NOP58/56_N"/>
</dbReference>
<dbReference type="Gene3D" id="1.10.246.90">
    <property type="entry name" value="Nop domain"/>
    <property type="match status" value="1"/>
</dbReference>
<comment type="caution">
    <text evidence="9">The sequence shown here is derived from an EMBL/GenBank/DDBJ whole genome shotgun (WGS) entry which is preliminary data.</text>
</comment>
<evidence type="ECO:0000256" key="5">
    <source>
        <dbReference type="ARBA" id="ARBA00023274"/>
    </source>
</evidence>
<dbReference type="GO" id="GO:0030515">
    <property type="term" value="F:snoRNA binding"/>
    <property type="evidence" value="ECO:0007669"/>
    <property type="project" value="InterPro"/>
</dbReference>
<evidence type="ECO:0000256" key="2">
    <source>
        <dbReference type="ARBA" id="ARBA00009211"/>
    </source>
</evidence>